<dbReference type="GO" id="GO:0003676">
    <property type="term" value="F:nucleic acid binding"/>
    <property type="evidence" value="ECO:0007669"/>
    <property type="project" value="InterPro"/>
</dbReference>
<dbReference type="AlphaFoldDB" id="L0A3X4"/>
<dbReference type="InterPro" id="IPR036397">
    <property type="entry name" value="RNaseH_sf"/>
</dbReference>
<reference evidence="4" key="1">
    <citation type="submission" date="2012-03" db="EMBL/GenBank/DDBJ databases">
        <title>Complete sequence of chromosome of Deinococcus peraridilitoris DSM 19664.</title>
        <authorList>
            <person name="Lucas S."/>
            <person name="Copeland A."/>
            <person name="Lapidus A."/>
            <person name="Glavina del Rio T."/>
            <person name="Dalin E."/>
            <person name="Tice H."/>
            <person name="Bruce D."/>
            <person name="Goodwin L."/>
            <person name="Pitluck S."/>
            <person name="Peters L."/>
            <person name="Mikhailova N."/>
            <person name="Lu M."/>
            <person name="Kyrpides N."/>
            <person name="Mavromatis K."/>
            <person name="Ivanova N."/>
            <person name="Brettin T."/>
            <person name="Detter J.C."/>
            <person name="Han C."/>
            <person name="Larimer F."/>
            <person name="Land M."/>
            <person name="Hauser L."/>
            <person name="Markowitz V."/>
            <person name="Cheng J.-F."/>
            <person name="Hugenholtz P."/>
            <person name="Woyke T."/>
            <person name="Wu D."/>
            <person name="Pukall R."/>
            <person name="Steenblock K."/>
            <person name="Brambilla E."/>
            <person name="Klenk H.-P."/>
            <person name="Eisen J.A."/>
        </authorList>
    </citation>
    <scope>NUCLEOTIDE SEQUENCE [LARGE SCALE GENOMIC DNA]</scope>
    <source>
        <strain evidence="4">DSM 19664 / LMG 22246 / CIP 109416 / KR-200</strain>
    </source>
</reference>
<dbReference type="InterPro" id="IPR047655">
    <property type="entry name" value="Transpos_IS630-like"/>
</dbReference>
<dbReference type="eggNOG" id="COG3415">
    <property type="taxonomic scope" value="Bacteria"/>
</dbReference>
<dbReference type="InterPro" id="IPR009057">
    <property type="entry name" value="Homeodomain-like_sf"/>
</dbReference>
<accession>L0A3X4</accession>
<dbReference type="Pfam" id="PF13592">
    <property type="entry name" value="HTH_33"/>
    <property type="match status" value="1"/>
</dbReference>
<dbReference type="PANTHER" id="PTHR46564:SF1">
    <property type="entry name" value="TRANSPOSASE"/>
    <property type="match status" value="1"/>
</dbReference>
<sequence>MVNDATVRKWRKKLREYGDRALIASTGGGRPKQLTTEQEQRLGALIDAGAKSYGFPNEQWTSPRVREVIGQQFGVWYHVDHVYKLLIKLGFSVQKPDKRAVERNEESIQTWIRTRGVELGEKIEQGTTVVFLDESGFSLKTTAARTWARKGQTPVVPTKLRWTHLSVIGAITSSGKFLQHTHVGAIKAPQVVAFLEHVLDHVPGTIVVVLDQAMIHRAKCVSELVEQHPRLSLEYLPGYAPELNPIEWLWAYVKKNVFGNFCAKSVADLKERLRYAWQRLRRNQLVPSFFAACAFALPCTT</sequence>
<dbReference type="HOGENOM" id="CLU_056788_0_3_0"/>
<feature type="domain" description="Winged helix-turn helix" evidence="2">
    <location>
        <begin position="57"/>
        <end position="114"/>
    </location>
</feature>
<dbReference type="eggNOG" id="COG3335">
    <property type="taxonomic scope" value="Bacteria"/>
</dbReference>
<dbReference type="Pfam" id="PF13358">
    <property type="entry name" value="DDE_3"/>
    <property type="match status" value="1"/>
</dbReference>
<evidence type="ECO:0000313" key="3">
    <source>
        <dbReference type="EMBL" id="AFZ67715.1"/>
    </source>
</evidence>
<dbReference type="KEGG" id="dpd:Deipe_2230"/>
<dbReference type="EMBL" id="CP003382">
    <property type="protein sequence ID" value="AFZ67715.1"/>
    <property type="molecule type" value="Genomic_DNA"/>
</dbReference>
<proteinExistence type="predicted"/>
<dbReference type="PATRIC" id="fig|937777.3.peg.2233"/>
<dbReference type="PANTHER" id="PTHR46564">
    <property type="entry name" value="TRANSPOSASE"/>
    <property type="match status" value="1"/>
</dbReference>
<dbReference type="STRING" id="937777.Deipe_2230"/>
<feature type="domain" description="Tc1-like transposase DDE" evidence="1">
    <location>
        <begin position="129"/>
        <end position="269"/>
    </location>
</feature>
<dbReference type="InterPro" id="IPR025959">
    <property type="entry name" value="Winged_HTH_dom"/>
</dbReference>
<evidence type="ECO:0000313" key="4">
    <source>
        <dbReference type="Proteomes" id="UP000010467"/>
    </source>
</evidence>
<gene>
    <name evidence="3" type="ordered locus">Deipe_2230</name>
</gene>
<evidence type="ECO:0000259" key="1">
    <source>
        <dbReference type="Pfam" id="PF13358"/>
    </source>
</evidence>
<dbReference type="SUPFAM" id="SSF46689">
    <property type="entry name" value="Homeodomain-like"/>
    <property type="match status" value="1"/>
</dbReference>
<dbReference type="NCBIfam" id="NF033545">
    <property type="entry name" value="transpos_IS630"/>
    <property type="match status" value="1"/>
</dbReference>
<dbReference type="InterPro" id="IPR038717">
    <property type="entry name" value="Tc1-like_DDE_dom"/>
</dbReference>
<keyword evidence="4" id="KW-1185">Reference proteome</keyword>
<dbReference type="Gene3D" id="3.30.420.10">
    <property type="entry name" value="Ribonuclease H-like superfamily/Ribonuclease H"/>
    <property type="match status" value="1"/>
</dbReference>
<evidence type="ECO:0000259" key="2">
    <source>
        <dbReference type="Pfam" id="PF13592"/>
    </source>
</evidence>
<protein>
    <submittedName>
        <fullName evidence="3">Transposase</fullName>
    </submittedName>
</protein>
<dbReference type="Proteomes" id="UP000010467">
    <property type="component" value="Chromosome"/>
</dbReference>
<organism evidence="3 4">
    <name type="scientific">Deinococcus peraridilitoris (strain DSM 19664 / LMG 22246 / CIP 109416 / KR-200)</name>
    <dbReference type="NCBI Taxonomy" id="937777"/>
    <lineage>
        <taxon>Bacteria</taxon>
        <taxon>Thermotogati</taxon>
        <taxon>Deinococcota</taxon>
        <taxon>Deinococci</taxon>
        <taxon>Deinococcales</taxon>
        <taxon>Deinococcaceae</taxon>
        <taxon>Deinococcus</taxon>
    </lineage>
</organism>
<name>L0A3X4_DEIPD</name>